<dbReference type="InterPro" id="IPR036663">
    <property type="entry name" value="Fumarylacetoacetase_C_sf"/>
</dbReference>
<dbReference type="EMBL" id="HBEP01019346">
    <property type="protein sequence ID" value="CAD8489728.1"/>
    <property type="molecule type" value="Transcribed_RNA"/>
</dbReference>
<dbReference type="InterPro" id="IPR011234">
    <property type="entry name" value="Fumarylacetoacetase-like_C"/>
</dbReference>
<dbReference type="GO" id="GO:0018773">
    <property type="term" value="F:acetylpyruvate hydrolase activity"/>
    <property type="evidence" value="ECO:0007669"/>
    <property type="project" value="TreeGrafter"/>
</dbReference>
<accession>A0A7S0EMV3</accession>
<evidence type="ECO:0000259" key="3">
    <source>
        <dbReference type="Pfam" id="PF01557"/>
    </source>
</evidence>
<dbReference type="Gene3D" id="3.90.850.10">
    <property type="entry name" value="Fumarylacetoacetase-like, C-terminal domain"/>
    <property type="match status" value="1"/>
</dbReference>
<sequence length="248" mass="26701">MLSATLRRRLPLHPSRCGKRGVSTLLPSVDIVGGERSEVRNVWCIGRNYAAHARELGNAVPTEEPVIFLKASSSCRPLSAGPIAFESETFHHEIEMVLLVGEHVPLGGLTAEDRNPTACVRAVGLGLDLTRRGKQTELKKAGLPWTLAKSFAGAALLSPFAPCDGSFDLADVSFELSVNGQVKQSGHVEQMIFDVPFQLRYISSFAPLLPGDLIFTGTPAGVGPLTRGDEFSLRFLRGPQLPAFEGVL</sequence>
<name>A0A7S0EMV3_9EUKA</name>
<dbReference type="PANTHER" id="PTHR11820:SF7">
    <property type="entry name" value="ACYLPYRUVASE FAHD1, MITOCHONDRIAL"/>
    <property type="match status" value="1"/>
</dbReference>
<evidence type="ECO:0000256" key="2">
    <source>
        <dbReference type="ARBA" id="ARBA00022723"/>
    </source>
</evidence>
<organism evidence="4">
    <name type="scientific">Phaeocystis antarctica</name>
    <dbReference type="NCBI Taxonomy" id="33657"/>
    <lineage>
        <taxon>Eukaryota</taxon>
        <taxon>Haptista</taxon>
        <taxon>Haptophyta</taxon>
        <taxon>Prymnesiophyceae</taxon>
        <taxon>Phaeocystales</taxon>
        <taxon>Phaeocystaceae</taxon>
        <taxon>Phaeocystis</taxon>
    </lineage>
</organism>
<gene>
    <name evidence="4" type="ORF">PANT1444_LOCUS10852</name>
</gene>
<comment type="similarity">
    <text evidence="1">Belongs to the FAH family.</text>
</comment>
<evidence type="ECO:0000256" key="1">
    <source>
        <dbReference type="ARBA" id="ARBA00010211"/>
    </source>
</evidence>
<reference evidence="4" key="1">
    <citation type="submission" date="2021-01" db="EMBL/GenBank/DDBJ databases">
        <authorList>
            <person name="Corre E."/>
            <person name="Pelletier E."/>
            <person name="Niang G."/>
            <person name="Scheremetjew M."/>
            <person name="Finn R."/>
            <person name="Kale V."/>
            <person name="Holt S."/>
            <person name="Cochrane G."/>
            <person name="Meng A."/>
            <person name="Brown T."/>
            <person name="Cohen L."/>
        </authorList>
    </citation>
    <scope>NUCLEOTIDE SEQUENCE</scope>
    <source>
        <strain evidence="4">CCMP1374</strain>
    </source>
</reference>
<evidence type="ECO:0000313" key="4">
    <source>
        <dbReference type="EMBL" id="CAD8489728.1"/>
    </source>
</evidence>
<dbReference type="Pfam" id="PF01557">
    <property type="entry name" value="FAA_hydrolase"/>
    <property type="match status" value="1"/>
</dbReference>
<dbReference type="AlphaFoldDB" id="A0A7S0EMV3"/>
<dbReference type="SUPFAM" id="SSF56529">
    <property type="entry name" value="FAH"/>
    <property type="match status" value="1"/>
</dbReference>
<proteinExistence type="inferred from homology"/>
<dbReference type="PANTHER" id="PTHR11820">
    <property type="entry name" value="ACYLPYRUVASE"/>
    <property type="match status" value="1"/>
</dbReference>
<dbReference type="GO" id="GO:0046872">
    <property type="term" value="F:metal ion binding"/>
    <property type="evidence" value="ECO:0007669"/>
    <property type="project" value="UniProtKB-KW"/>
</dbReference>
<keyword evidence="2" id="KW-0479">Metal-binding</keyword>
<feature type="domain" description="Fumarylacetoacetase-like C-terminal" evidence="3">
    <location>
        <begin position="42"/>
        <end position="233"/>
    </location>
</feature>
<protein>
    <recommendedName>
        <fullName evidence="3">Fumarylacetoacetase-like C-terminal domain-containing protein</fullName>
    </recommendedName>
</protein>